<dbReference type="AlphaFoldDB" id="A0A915ESV2"/>
<evidence type="ECO:0000256" key="1">
    <source>
        <dbReference type="SAM" id="SignalP"/>
    </source>
</evidence>
<accession>A0A915ESV2</accession>
<reference evidence="3" key="1">
    <citation type="submission" date="2022-11" db="UniProtKB">
        <authorList>
            <consortium name="WormBaseParasite"/>
        </authorList>
    </citation>
    <scope>IDENTIFICATION</scope>
</reference>
<feature type="signal peptide" evidence="1">
    <location>
        <begin position="1"/>
        <end position="22"/>
    </location>
</feature>
<dbReference type="Proteomes" id="UP000887574">
    <property type="component" value="Unplaced"/>
</dbReference>
<evidence type="ECO:0000313" key="2">
    <source>
        <dbReference type="Proteomes" id="UP000887574"/>
    </source>
</evidence>
<keyword evidence="2" id="KW-1185">Reference proteome</keyword>
<name>A0A915ESV2_9BILA</name>
<sequence length="70" mass="7821">MSSFALALALGLKILALFSVDAVILRSGLSDEEIREMWPNQLSVTERNALTEQEKKLYSKVYGLTLVVHL</sequence>
<organism evidence="2 3">
    <name type="scientific">Ditylenchus dipsaci</name>
    <dbReference type="NCBI Taxonomy" id="166011"/>
    <lineage>
        <taxon>Eukaryota</taxon>
        <taxon>Metazoa</taxon>
        <taxon>Ecdysozoa</taxon>
        <taxon>Nematoda</taxon>
        <taxon>Chromadorea</taxon>
        <taxon>Rhabditida</taxon>
        <taxon>Tylenchina</taxon>
        <taxon>Tylenchomorpha</taxon>
        <taxon>Sphaerularioidea</taxon>
        <taxon>Anguinidae</taxon>
        <taxon>Anguininae</taxon>
        <taxon>Ditylenchus</taxon>
    </lineage>
</organism>
<feature type="chain" id="PRO_5037341142" evidence="1">
    <location>
        <begin position="23"/>
        <end position="70"/>
    </location>
</feature>
<proteinExistence type="predicted"/>
<protein>
    <submittedName>
        <fullName evidence="3">Uncharacterized protein</fullName>
    </submittedName>
</protein>
<evidence type="ECO:0000313" key="3">
    <source>
        <dbReference type="WBParaSite" id="jg8940"/>
    </source>
</evidence>
<dbReference type="WBParaSite" id="jg8940">
    <property type="protein sequence ID" value="jg8940"/>
    <property type="gene ID" value="jg8940"/>
</dbReference>
<keyword evidence="1" id="KW-0732">Signal</keyword>